<feature type="transmembrane region" description="Helical" evidence="1">
    <location>
        <begin position="92"/>
        <end position="119"/>
    </location>
</feature>
<feature type="transmembrane region" description="Helical" evidence="1">
    <location>
        <begin position="56"/>
        <end position="80"/>
    </location>
</feature>
<name>A0A9D9GTC4_9FIRM</name>
<gene>
    <name evidence="2" type="ORF">IAC61_03870</name>
</gene>
<dbReference type="Proteomes" id="UP000823634">
    <property type="component" value="Unassembled WGS sequence"/>
</dbReference>
<reference evidence="2" key="2">
    <citation type="journal article" date="2021" name="PeerJ">
        <title>Extensive microbial diversity within the chicken gut microbiome revealed by metagenomics and culture.</title>
        <authorList>
            <person name="Gilroy R."/>
            <person name="Ravi A."/>
            <person name="Getino M."/>
            <person name="Pursley I."/>
            <person name="Horton D.L."/>
            <person name="Alikhan N.F."/>
            <person name="Baker D."/>
            <person name="Gharbi K."/>
            <person name="Hall N."/>
            <person name="Watson M."/>
            <person name="Adriaenssens E.M."/>
            <person name="Foster-Nyarko E."/>
            <person name="Jarju S."/>
            <person name="Secka A."/>
            <person name="Antonio M."/>
            <person name="Oren A."/>
            <person name="Chaudhuri R.R."/>
            <person name="La Ragione R."/>
            <person name="Hildebrand F."/>
            <person name="Pallen M.J."/>
        </authorList>
    </citation>
    <scope>NUCLEOTIDE SEQUENCE</scope>
    <source>
        <strain evidence="2">17113</strain>
    </source>
</reference>
<dbReference type="EMBL" id="JADINA010000024">
    <property type="protein sequence ID" value="MBO8426440.1"/>
    <property type="molecule type" value="Genomic_DNA"/>
</dbReference>
<evidence type="ECO:0000256" key="1">
    <source>
        <dbReference type="SAM" id="Phobius"/>
    </source>
</evidence>
<feature type="transmembrane region" description="Helical" evidence="1">
    <location>
        <begin position="241"/>
        <end position="267"/>
    </location>
</feature>
<reference evidence="2" key="1">
    <citation type="submission" date="2020-10" db="EMBL/GenBank/DDBJ databases">
        <authorList>
            <person name="Gilroy R."/>
        </authorList>
    </citation>
    <scope>NUCLEOTIDE SEQUENCE</scope>
    <source>
        <strain evidence="2">17113</strain>
    </source>
</reference>
<protein>
    <submittedName>
        <fullName evidence="2">Uncharacterized protein</fullName>
    </submittedName>
</protein>
<comment type="caution">
    <text evidence="2">The sequence shown here is derived from an EMBL/GenBank/DDBJ whole genome shotgun (WGS) entry which is preliminary data.</text>
</comment>
<dbReference type="AlphaFoldDB" id="A0A9D9GTC4"/>
<feature type="transmembrane region" description="Helical" evidence="1">
    <location>
        <begin position="291"/>
        <end position="313"/>
    </location>
</feature>
<sequence>MNKNNLRNYTTMRYVNLCLFLVLLAGFAVLGIYFGFLFTPYIIVGHGPIEDIPTMSVALSTMLGAIGISGALVSGFGLYYSIMSILKNDDSYVIKGFASYITIGYIISIALLLNAVWLYRLTTTNYEYKELAFVIVIYLIALIVALIASNVPLVKLYGEETTPNSTMKVVVGALAAVDLGIALPFFASYLTSLSAGRFVNSTIVTAKFGAYALATFIAFLIFAFAFYLFSRGEKANKESKAGMGLFTGGTIVNGGAILLAGIFAQVFEDKKGVSFLSNDQSPFTYCLEFSIISYILAGIIVLGAIGLVIYSLVPHKKKTIQTY</sequence>
<keyword evidence="1" id="KW-0472">Membrane</keyword>
<feature type="transmembrane region" description="Helical" evidence="1">
    <location>
        <begin position="12"/>
        <end position="36"/>
    </location>
</feature>
<organism evidence="2 3">
    <name type="scientific">Candidatus Alloenteromonas pullistercoris</name>
    <dbReference type="NCBI Taxonomy" id="2840785"/>
    <lineage>
        <taxon>Bacteria</taxon>
        <taxon>Bacillati</taxon>
        <taxon>Bacillota</taxon>
        <taxon>Bacillota incertae sedis</taxon>
        <taxon>Candidatus Alloenteromonas</taxon>
    </lineage>
</organism>
<keyword evidence="1" id="KW-0812">Transmembrane</keyword>
<feature type="transmembrane region" description="Helical" evidence="1">
    <location>
        <begin position="131"/>
        <end position="157"/>
    </location>
</feature>
<keyword evidence="1" id="KW-1133">Transmembrane helix</keyword>
<evidence type="ECO:0000313" key="3">
    <source>
        <dbReference type="Proteomes" id="UP000823634"/>
    </source>
</evidence>
<feature type="transmembrane region" description="Helical" evidence="1">
    <location>
        <begin position="210"/>
        <end position="229"/>
    </location>
</feature>
<accession>A0A9D9GTC4</accession>
<proteinExistence type="predicted"/>
<feature type="transmembrane region" description="Helical" evidence="1">
    <location>
        <begin position="169"/>
        <end position="190"/>
    </location>
</feature>
<evidence type="ECO:0000313" key="2">
    <source>
        <dbReference type="EMBL" id="MBO8426440.1"/>
    </source>
</evidence>